<reference evidence="2 3" key="2">
    <citation type="submission" date="2018-11" db="EMBL/GenBank/DDBJ databases">
        <authorList>
            <consortium name="Pathogen Informatics"/>
        </authorList>
    </citation>
    <scope>NUCLEOTIDE SEQUENCE [LARGE SCALE GENOMIC DNA]</scope>
    <source>
        <strain evidence="2 3">MHpl1</strain>
    </source>
</reference>
<sequence>MESIQPQELEKPFGSEEMESQKEYGMNFDEKKKNREVDTFRIVVAWIHFNKDMNKRDLMTDDLKSDDTCKWLTEPVG</sequence>
<accession>A0A0N4WVR5</accession>
<proteinExistence type="predicted"/>
<organism evidence="4">
    <name type="scientific">Haemonchus placei</name>
    <name type="common">Barber's pole worm</name>
    <dbReference type="NCBI Taxonomy" id="6290"/>
    <lineage>
        <taxon>Eukaryota</taxon>
        <taxon>Metazoa</taxon>
        <taxon>Ecdysozoa</taxon>
        <taxon>Nematoda</taxon>
        <taxon>Chromadorea</taxon>
        <taxon>Rhabditida</taxon>
        <taxon>Rhabditina</taxon>
        <taxon>Rhabditomorpha</taxon>
        <taxon>Strongyloidea</taxon>
        <taxon>Trichostrongylidae</taxon>
        <taxon>Haemonchus</taxon>
    </lineage>
</organism>
<gene>
    <name evidence="2" type="ORF">HPLM_LOCUS15791</name>
</gene>
<dbReference type="Proteomes" id="UP000268014">
    <property type="component" value="Unassembled WGS sequence"/>
</dbReference>
<feature type="compositionally biased region" description="Basic and acidic residues" evidence="1">
    <location>
        <begin position="8"/>
        <end position="29"/>
    </location>
</feature>
<reference evidence="4" key="1">
    <citation type="submission" date="2017-02" db="UniProtKB">
        <authorList>
            <consortium name="WormBaseParasite"/>
        </authorList>
    </citation>
    <scope>IDENTIFICATION</scope>
</reference>
<keyword evidence="3" id="KW-1185">Reference proteome</keyword>
<evidence type="ECO:0000256" key="1">
    <source>
        <dbReference type="SAM" id="MobiDB-lite"/>
    </source>
</evidence>
<feature type="region of interest" description="Disordered" evidence="1">
    <location>
        <begin position="1"/>
        <end position="29"/>
    </location>
</feature>
<name>A0A0N4WVR5_HAEPC</name>
<evidence type="ECO:0000313" key="4">
    <source>
        <dbReference type="WBParaSite" id="HPLM_0001579901-mRNA-1"/>
    </source>
</evidence>
<dbReference type="EMBL" id="UZAF01019129">
    <property type="protein sequence ID" value="VDO57853.1"/>
    <property type="molecule type" value="Genomic_DNA"/>
</dbReference>
<protein>
    <submittedName>
        <fullName evidence="4">Zinc finger, CCHC-type</fullName>
    </submittedName>
</protein>
<evidence type="ECO:0000313" key="2">
    <source>
        <dbReference type="EMBL" id="VDO57853.1"/>
    </source>
</evidence>
<evidence type="ECO:0000313" key="3">
    <source>
        <dbReference type="Proteomes" id="UP000268014"/>
    </source>
</evidence>
<dbReference type="AlphaFoldDB" id="A0A0N4WVR5"/>
<dbReference type="WBParaSite" id="HPLM_0001579901-mRNA-1">
    <property type="protein sequence ID" value="HPLM_0001579901-mRNA-1"/>
    <property type="gene ID" value="HPLM_0001579901"/>
</dbReference>